<evidence type="ECO:0000313" key="2">
    <source>
        <dbReference type="Proteomes" id="UP001372338"/>
    </source>
</evidence>
<sequence length="125" mass="14314">MWGKVKHRDSQRSSGRFMFSFIFTAVLWFRWHLMGSSSLCDCHEASSMVTEANDDVLVFFCLQEAVVWIHHFAPPVTLLRRFSLSTVPATRTTIVFADCKDDFSHTLVQQKVVGLQYFLAPPAAR</sequence>
<keyword evidence="2" id="KW-1185">Reference proteome</keyword>
<evidence type="ECO:0000313" key="1">
    <source>
        <dbReference type="EMBL" id="KAK7273239.1"/>
    </source>
</evidence>
<comment type="caution">
    <text evidence="1">The sequence shown here is derived from an EMBL/GenBank/DDBJ whole genome shotgun (WGS) entry which is preliminary data.</text>
</comment>
<dbReference type="EMBL" id="JAYWIO010000003">
    <property type="protein sequence ID" value="KAK7273239.1"/>
    <property type="molecule type" value="Genomic_DNA"/>
</dbReference>
<dbReference type="Proteomes" id="UP001372338">
    <property type="component" value="Unassembled WGS sequence"/>
</dbReference>
<proteinExistence type="predicted"/>
<accession>A0AAN9FBF5</accession>
<protein>
    <submittedName>
        <fullName evidence="1">Uncharacterized protein</fullName>
    </submittedName>
</protein>
<organism evidence="1 2">
    <name type="scientific">Crotalaria pallida</name>
    <name type="common">Smooth rattlebox</name>
    <name type="synonym">Crotalaria striata</name>
    <dbReference type="NCBI Taxonomy" id="3830"/>
    <lineage>
        <taxon>Eukaryota</taxon>
        <taxon>Viridiplantae</taxon>
        <taxon>Streptophyta</taxon>
        <taxon>Embryophyta</taxon>
        <taxon>Tracheophyta</taxon>
        <taxon>Spermatophyta</taxon>
        <taxon>Magnoliopsida</taxon>
        <taxon>eudicotyledons</taxon>
        <taxon>Gunneridae</taxon>
        <taxon>Pentapetalae</taxon>
        <taxon>rosids</taxon>
        <taxon>fabids</taxon>
        <taxon>Fabales</taxon>
        <taxon>Fabaceae</taxon>
        <taxon>Papilionoideae</taxon>
        <taxon>50 kb inversion clade</taxon>
        <taxon>genistoids sensu lato</taxon>
        <taxon>core genistoids</taxon>
        <taxon>Crotalarieae</taxon>
        <taxon>Crotalaria</taxon>
    </lineage>
</organism>
<dbReference type="AlphaFoldDB" id="A0AAN9FBF5"/>
<gene>
    <name evidence="1" type="ORF">RIF29_14288</name>
</gene>
<reference evidence="1 2" key="1">
    <citation type="submission" date="2024-01" db="EMBL/GenBank/DDBJ databases">
        <title>The genomes of 5 underutilized Papilionoideae crops provide insights into root nodulation and disease resistanc.</title>
        <authorList>
            <person name="Yuan L."/>
        </authorList>
    </citation>
    <scope>NUCLEOTIDE SEQUENCE [LARGE SCALE GENOMIC DNA]</scope>
    <source>
        <strain evidence="1">ZHUSHIDOU_FW_LH</strain>
        <tissue evidence="1">Leaf</tissue>
    </source>
</reference>
<name>A0AAN9FBF5_CROPI</name>